<proteinExistence type="predicted"/>
<keyword evidence="2" id="KW-1185">Reference proteome</keyword>
<evidence type="ECO:0000313" key="2">
    <source>
        <dbReference type="Proteomes" id="UP000805193"/>
    </source>
</evidence>
<sequence>MKLGMQNLLYQELLESEPVKYRRLRRVNSNQFADIFSSIASCIQNLDTEIRPAIKARDKLQLTLRFLPLGESQHSLSRQFHISHSAVNGFLVETSYAIHKFLGQKTSGLQ</sequence>
<dbReference type="Proteomes" id="UP000805193">
    <property type="component" value="Unassembled WGS sequence"/>
</dbReference>
<evidence type="ECO:0000313" key="1">
    <source>
        <dbReference type="EMBL" id="KAG0419662.1"/>
    </source>
</evidence>
<dbReference type="EMBL" id="JABSTQ010010593">
    <property type="protein sequence ID" value="KAG0419662.1"/>
    <property type="molecule type" value="Genomic_DNA"/>
</dbReference>
<protein>
    <submittedName>
        <fullName evidence="1">Uncharacterized protein</fullName>
    </submittedName>
</protein>
<reference evidence="1 2" key="1">
    <citation type="journal article" date="2020" name="Cell">
        <title>Large-Scale Comparative Analyses of Tick Genomes Elucidate Their Genetic Diversity and Vector Capacities.</title>
        <authorList>
            <consortium name="Tick Genome and Microbiome Consortium (TIGMIC)"/>
            <person name="Jia N."/>
            <person name="Wang J."/>
            <person name="Shi W."/>
            <person name="Du L."/>
            <person name="Sun Y."/>
            <person name="Zhan W."/>
            <person name="Jiang J.F."/>
            <person name="Wang Q."/>
            <person name="Zhang B."/>
            <person name="Ji P."/>
            <person name="Bell-Sakyi L."/>
            <person name="Cui X.M."/>
            <person name="Yuan T.T."/>
            <person name="Jiang B.G."/>
            <person name="Yang W.F."/>
            <person name="Lam T.T."/>
            <person name="Chang Q.C."/>
            <person name="Ding S.J."/>
            <person name="Wang X.J."/>
            <person name="Zhu J.G."/>
            <person name="Ruan X.D."/>
            <person name="Zhao L."/>
            <person name="Wei J.T."/>
            <person name="Ye R.Z."/>
            <person name="Que T.C."/>
            <person name="Du C.H."/>
            <person name="Zhou Y.H."/>
            <person name="Cheng J.X."/>
            <person name="Dai P.F."/>
            <person name="Guo W.B."/>
            <person name="Han X.H."/>
            <person name="Huang E.J."/>
            <person name="Li L.F."/>
            <person name="Wei W."/>
            <person name="Gao Y.C."/>
            <person name="Liu J.Z."/>
            <person name="Shao H.Z."/>
            <person name="Wang X."/>
            <person name="Wang C.C."/>
            <person name="Yang T.C."/>
            <person name="Huo Q.B."/>
            <person name="Li W."/>
            <person name="Chen H.Y."/>
            <person name="Chen S.E."/>
            <person name="Zhou L.G."/>
            <person name="Ni X.B."/>
            <person name="Tian J.H."/>
            <person name="Sheng Y."/>
            <person name="Liu T."/>
            <person name="Pan Y.S."/>
            <person name="Xia L.Y."/>
            <person name="Li J."/>
            <person name="Zhao F."/>
            <person name="Cao W.C."/>
        </authorList>
    </citation>
    <scope>NUCLEOTIDE SEQUENCE [LARGE SCALE GENOMIC DNA]</scope>
    <source>
        <strain evidence="1">Iper-2018</strain>
    </source>
</reference>
<accession>A0AC60PI47</accession>
<comment type="caution">
    <text evidence="1">The sequence shown here is derived from an EMBL/GenBank/DDBJ whole genome shotgun (WGS) entry which is preliminary data.</text>
</comment>
<name>A0AC60PI47_IXOPE</name>
<gene>
    <name evidence="1" type="ORF">HPB47_003955</name>
</gene>
<organism evidence="1 2">
    <name type="scientific">Ixodes persulcatus</name>
    <name type="common">Taiga tick</name>
    <dbReference type="NCBI Taxonomy" id="34615"/>
    <lineage>
        <taxon>Eukaryota</taxon>
        <taxon>Metazoa</taxon>
        <taxon>Ecdysozoa</taxon>
        <taxon>Arthropoda</taxon>
        <taxon>Chelicerata</taxon>
        <taxon>Arachnida</taxon>
        <taxon>Acari</taxon>
        <taxon>Parasitiformes</taxon>
        <taxon>Ixodida</taxon>
        <taxon>Ixodoidea</taxon>
        <taxon>Ixodidae</taxon>
        <taxon>Ixodinae</taxon>
        <taxon>Ixodes</taxon>
    </lineage>
</organism>